<comment type="caution">
    <text evidence="2">The sequence shown here is derived from an EMBL/GenBank/DDBJ whole genome shotgun (WGS) entry which is preliminary data.</text>
</comment>
<proteinExistence type="predicted"/>
<dbReference type="InterPro" id="IPR010773">
    <property type="entry name" value="Mycophage_PG1_Gp7"/>
</dbReference>
<dbReference type="RefSeq" id="WP_149837362.1">
    <property type="nucleotide sequence ID" value="NZ_VUOC01000002.1"/>
</dbReference>
<dbReference type="Proteomes" id="UP000324611">
    <property type="component" value="Unassembled WGS sequence"/>
</dbReference>
<accession>A0A5B2VUY6</accession>
<feature type="transmembrane region" description="Helical" evidence="1">
    <location>
        <begin position="38"/>
        <end position="65"/>
    </location>
</feature>
<reference evidence="2 3" key="1">
    <citation type="submission" date="2019-09" db="EMBL/GenBank/DDBJ databases">
        <title>Chitinophaga ginsengihumi sp. nov., isolated from soil of ginseng rhizosphere.</title>
        <authorList>
            <person name="Lee J."/>
        </authorList>
    </citation>
    <scope>NUCLEOTIDE SEQUENCE [LARGE SCALE GENOMIC DNA]</scope>
    <source>
        <strain evidence="2 3">BN140078</strain>
    </source>
</reference>
<evidence type="ECO:0000313" key="2">
    <source>
        <dbReference type="EMBL" id="KAA2242490.1"/>
    </source>
</evidence>
<dbReference type="EMBL" id="VUOC01000002">
    <property type="protein sequence ID" value="KAA2242490.1"/>
    <property type="molecule type" value="Genomic_DNA"/>
</dbReference>
<keyword evidence="3" id="KW-1185">Reference proteome</keyword>
<name>A0A5B2VUY6_9BACT</name>
<organism evidence="2 3">
    <name type="scientific">Chitinophaga agrisoli</name>
    <dbReference type="NCBI Taxonomy" id="2607653"/>
    <lineage>
        <taxon>Bacteria</taxon>
        <taxon>Pseudomonadati</taxon>
        <taxon>Bacteroidota</taxon>
        <taxon>Chitinophagia</taxon>
        <taxon>Chitinophagales</taxon>
        <taxon>Chitinophagaceae</taxon>
        <taxon>Chitinophaga</taxon>
    </lineage>
</organism>
<reference evidence="2 3" key="2">
    <citation type="submission" date="2019-09" db="EMBL/GenBank/DDBJ databases">
        <authorList>
            <person name="Jin C."/>
        </authorList>
    </citation>
    <scope>NUCLEOTIDE SEQUENCE [LARGE SCALE GENOMIC DNA]</scope>
    <source>
        <strain evidence="2 3">BN140078</strain>
    </source>
</reference>
<keyword evidence="1" id="KW-0472">Membrane</keyword>
<keyword evidence="1" id="KW-1133">Transmembrane helix</keyword>
<dbReference type="Pfam" id="PF07098">
    <property type="entry name" value="DUF1360"/>
    <property type="match status" value="1"/>
</dbReference>
<gene>
    <name evidence="2" type="ORF">F0L74_08075</name>
</gene>
<keyword evidence="1" id="KW-0812">Transmembrane</keyword>
<protein>
    <submittedName>
        <fullName evidence="2">DUF1360 domain-containing protein</fullName>
    </submittedName>
</protein>
<evidence type="ECO:0000256" key="1">
    <source>
        <dbReference type="SAM" id="Phobius"/>
    </source>
</evidence>
<feature type="transmembrane region" description="Helical" evidence="1">
    <location>
        <begin position="72"/>
        <end position="90"/>
    </location>
</feature>
<evidence type="ECO:0000313" key="3">
    <source>
        <dbReference type="Proteomes" id="UP000324611"/>
    </source>
</evidence>
<sequence length="96" mass="11005">MHNYAFILCILATWRITHLLQAEDGPFDLVFHLRKTAGAGFFGDLLDCFYCLSIWIALPFALWLGLSWQEKLLLWPALSGAAILLERLTAKRMDNH</sequence>
<dbReference type="AlphaFoldDB" id="A0A5B2VUY6"/>